<feature type="domain" description="DUF4326" evidence="1">
    <location>
        <begin position="21"/>
        <end position="103"/>
    </location>
</feature>
<sequence length="114" mass="12980">MSSVCNVRKNMLAKRGIRSFQQWNMRSNTVYIGRDMSKHVPGAVGSKWGNPFSVKEYGREGCIAKYEEYLRSRPDLMAALPELDGMELGCWCHPQGCHGDVLCKVLKEVKEQKK</sequence>
<dbReference type="Pfam" id="PF14216">
    <property type="entry name" value="DUF4326"/>
    <property type="match status" value="1"/>
</dbReference>
<protein>
    <recommendedName>
        <fullName evidence="1">DUF4326 domain-containing protein</fullName>
    </recommendedName>
</protein>
<dbReference type="EMBL" id="BDIP01000088">
    <property type="protein sequence ID" value="GIQ79997.1"/>
    <property type="molecule type" value="Genomic_DNA"/>
</dbReference>
<reference evidence="2 3" key="1">
    <citation type="journal article" date="2018" name="PLoS ONE">
        <title>The draft genome of Kipferlia bialata reveals reductive genome evolution in fornicate parasites.</title>
        <authorList>
            <person name="Tanifuji G."/>
            <person name="Takabayashi S."/>
            <person name="Kume K."/>
            <person name="Takagi M."/>
            <person name="Nakayama T."/>
            <person name="Kamikawa R."/>
            <person name="Inagaki Y."/>
            <person name="Hashimoto T."/>
        </authorList>
    </citation>
    <scope>NUCLEOTIDE SEQUENCE [LARGE SCALE GENOMIC DNA]</scope>
    <source>
        <strain evidence="2">NY0173</strain>
    </source>
</reference>
<accession>A0A9K3CNW5</accession>
<evidence type="ECO:0000313" key="3">
    <source>
        <dbReference type="Proteomes" id="UP000265618"/>
    </source>
</evidence>
<dbReference type="OrthoDB" id="272703at2759"/>
<proteinExistence type="predicted"/>
<dbReference type="AlphaFoldDB" id="A0A9K3CNW5"/>
<comment type="caution">
    <text evidence="2">The sequence shown here is derived from an EMBL/GenBank/DDBJ whole genome shotgun (WGS) entry which is preliminary data.</text>
</comment>
<evidence type="ECO:0000313" key="2">
    <source>
        <dbReference type="EMBL" id="GIQ79997.1"/>
    </source>
</evidence>
<dbReference type="InterPro" id="IPR025475">
    <property type="entry name" value="DUF4326"/>
</dbReference>
<keyword evidence="3" id="KW-1185">Reference proteome</keyword>
<gene>
    <name evidence="2" type="ORF">KIPB_000716</name>
</gene>
<name>A0A9K3CNW5_9EUKA</name>
<evidence type="ECO:0000259" key="1">
    <source>
        <dbReference type="Pfam" id="PF14216"/>
    </source>
</evidence>
<organism evidence="2 3">
    <name type="scientific">Kipferlia bialata</name>
    <dbReference type="NCBI Taxonomy" id="797122"/>
    <lineage>
        <taxon>Eukaryota</taxon>
        <taxon>Metamonada</taxon>
        <taxon>Carpediemonas-like organisms</taxon>
        <taxon>Kipferlia</taxon>
    </lineage>
</organism>
<dbReference type="Proteomes" id="UP000265618">
    <property type="component" value="Unassembled WGS sequence"/>
</dbReference>